<comment type="caution">
    <text evidence="2">The sequence shown here is derived from an EMBL/GenBank/DDBJ whole genome shotgun (WGS) entry which is preliminary data.</text>
</comment>
<keyword evidence="3" id="KW-1185">Reference proteome</keyword>
<dbReference type="Proteomes" id="UP000076858">
    <property type="component" value="Unassembled WGS sequence"/>
</dbReference>
<dbReference type="GO" id="GO:0016579">
    <property type="term" value="P:protein deubiquitination"/>
    <property type="evidence" value="ECO:0007669"/>
    <property type="project" value="TreeGrafter"/>
</dbReference>
<feature type="compositionally biased region" description="Basic and acidic residues" evidence="1">
    <location>
        <begin position="304"/>
        <end position="322"/>
    </location>
</feature>
<dbReference type="InterPro" id="IPR038765">
    <property type="entry name" value="Papain-like_cys_pep_sf"/>
</dbReference>
<dbReference type="Gene3D" id="3.90.70.80">
    <property type="match status" value="1"/>
</dbReference>
<dbReference type="EMBL" id="LRGB01002190">
    <property type="protein sequence ID" value="KZS08732.1"/>
    <property type="molecule type" value="Genomic_DNA"/>
</dbReference>
<dbReference type="PROSITE" id="PS50802">
    <property type="entry name" value="OTU"/>
    <property type="match status" value="1"/>
</dbReference>
<dbReference type="CDD" id="cd22770">
    <property type="entry name" value="OTU_OTUD3"/>
    <property type="match status" value="1"/>
</dbReference>
<dbReference type="InterPro" id="IPR050704">
    <property type="entry name" value="Peptidase_C85-like"/>
</dbReference>
<dbReference type="PANTHER" id="PTHR12419">
    <property type="entry name" value="OTU DOMAIN CONTAINING PROTEIN"/>
    <property type="match status" value="1"/>
</dbReference>
<dbReference type="GO" id="GO:0004843">
    <property type="term" value="F:cysteine-type deubiquitinase activity"/>
    <property type="evidence" value="ECO:0007669"/>
    <property type="project" value="TreeGrafter"/>
</dbReference>
<feature type="region of interest" description="Disordered" evidence="1">
    <location>
        <begin position="290"/>
        <end position="330"/>
    </location>
</feature>
<dbReference type="PANTHER" id="PTHR12419:SF7">
    <property type="entry name" value="OTU DOMAIN-CONTAINING PROTEIN 3"/>
    <property type="match status" value="1"/>
</dbReference>
<proteinExistence type="predicted"/>
<organism evidence="2 3">
    <name type="scientific">Daphnia magna</name>
    <dbReference type="NCBI Taxonomy" id="35525"/>
    <lineage>
        <taxon>Eukaryota</taxon>
        <taxon>Metazoa</taxon>
        <taxon>Ecdysozoa</taxon>
        <taxon>Arthropoda</taxon>
        <taxon>Crustacea</taxon>
        <taxon>Branchiopoda</taxon>
        <taxon>Diplostraca</taxon>
        <taxon>Cladocera</taxon>
        <taxon>Anomopoda</taxon>
        <taxon>Daphniidae</taxon>
        <taxon>Daphnia</taxon>
    </lineage>
</organism>
<evidence type="ECO:0000313" key="3">
    <source>
        <dbReference type="Proteomes" id="UP000076858"/>
    </source>
</evidence>
<protein>
    <submittedName>
        <fullName evidence="2">Uncharacterized protein</fullName>
    </submittedName>
</protein>
<dbReference type="AlphaFoldDB" id="A0A0P5ZK05"/>
<dbReference type="STRING" id="35525.A0A0P5ZK05"/>
<dbReference type="OrthoDB" id="415023at2759"/>
<feature type="region of interest" description="Disordered" evidence="1">
    <location>
        <begin position="1"/>
        <end position="23"/>
    </location>
</feature>
<name>A0A0P5ZK05_9CRUS</name>
<dbReference type="FunFam" id="3.90.70.80:FF:000038">
    <property type="entry name" value="OTU domain-containing protein"/>
    <property type="match status" value="1"/>
</dbReference>
<dbReference type="Pfam" id="PF02338">
    <property type="entry name" value="OTU"/>
    <property type="match status" value="1"/>
</dbReference>
<evidence type="ECO:0000256" key="1">
    <source>
        <dbReference type="SAM" id="MobiDB-lite"/>
    </source>
</evidence>
<evidence type="ECO:0000313" key="2">
    <source>
        <dbReference type="EMBL" id="KZS08732.1"/>
    </source>
</evidence>
<feature type="compositionally biased region" description="Basic and acidic residues" evidence="1">
    <location>
        <begin position="1"/>
        <end position="12"/>
    </location>
</feature>
<dbReference type="InterPro" id="IPR003323">
    <property type="entry name" value="OTU_dom"/>
</dbReference>
<gene>
    <name evidence="2" type="ORF">APZ42_027434</name>
</gene>
<accession>A0A0P5ZK05</accession>
<sequence length="346" mass="39405">MARKKEDKDGKYKRITNKSKKSSRDIKDVDSDVIKSQLLTLGLTLREVPGDGNCLFRALGDQLDGHMGNHYRHRQDTTTYMLDHREDFQPFVEDDLPFEKHISELSQSGTYAGNDAIVAFARLHQVTIVIHQPNTPLWQIKGWETCETLQTTEKNKKRKNYNNVPSSHQLHIAYHGGDHYDSVRRLGDTSHIPANIQINVESEVHEGTNQSPNTTDRVRDYASCNIHEIDHTEEAANEIEREAIIRSGCQDLTIVRQLLYNNFGNIDATVEDLLALTLTPVESQEAKFEHLSSGGRTKTGFSRKQLERIRKQERKRAGDARRKPPNATKETLEEATIIGKVQCLNI</sequence>
<reference evidence="2 3" key="1">
    <citation type="submission" date="2016-03" db="EMBL/GenBank/DDBJ databases">
        <title>EvidentialGene: Evidence-directed Construction of Genes on Genomes.</title>
        <authorList>
            <person name="Gilbert D.G."/>
            <person name="Choi J.-H."/>
            <person name="Mockaitis K."/>
            <person name="Colbourne J."/>
            <person name="Pfrender M."/>
        </authorList>
    </citation>
    <scope>NUCLEOTIDE SEQUENCE [LARGE SCALE GENOMIC DNA]</scope>
    <source>
        <strain evidence="2 3">Xinb3</strain>
        <tissue evidence="2">Complete organism</tissue>
    </source>
</reference>
<dbReference type="SUPFAM" id="SSF54001">
    <property type="entry name" value="Cysteine proteinases"/>
    <property type="match status" value="1"/>
</dbReference>